<evidence type="ECO:0000313" key="3">
    <source>
        <dbReference type="EMBL" id="PRQ69963.1"/>
    </source>
</evidence>
<organism evidence="3 4">
    <name type="scientific">Rhodotorula toruloides</name>
    <name type="common">Yeast</name>
    <name type="synonym">Rhodosporidium toruloides</name>
    <dbReference type="NCBI Taxonomy" id="5286"/>
    <lineage>
        <taxon>Eukaryota</taxon>
        <taxon>Fungi</taxon>
        <taxon>Dikarya</taxon>
        <taxon>Basidiomycota</taxon>
        <taxon>Pucciniomycotina</taxon>
        <taxon>Microbotryomycetes</taxon>
        <taxon>Sporidiobolales</taxon>
        <taxon>Sporidiobolaceae</taxon>
        <taxon>Rhodotorula</taxon>
    </lineage>
</organism>
<keyword evidence="2" id="KW-0812">Transmembrane</keyword>
<feature type="transmembrane region" description="Helical" evidence="2">
    <location>
        <begin position="57"/>
        <end position="82"/>
    </location>
</feature>
<feature type="transmembrane region" description="Helical" evidence="2">
    <location>
        <begin position="15"/>
        <end position="36"/>
    </location>
</feature>
<dbReference type="Proteomes" id="UP000239560">
    <property type="component" value="Unassembled WGS sequence"/>
</dbReference>
<comment type="caution">
    <text evidence="3">The sequence shown here is derived from an EMBL/GenBank/DDBJ whole genome shotgun (WGS) entry which is preliminary data.</text>
</comment>
<accession>A0A2S9ZW64</accession>
<protein>
    <submittedName>
        <fullName evidence="3">Uncharacterized protein</fullName>
    </submittedName>
</protein>
<gene>
    <name evidence="3" type="ORF">AAT19DRAFT_11616</name>
</gene>
<proteinExistence type="predicted"/>
<feature type="region of interest" description="Disordered" evidence="1">
    <location>
        <begin position="123"/>
        <end position="162"/>
    </location>
</feature>
<evidence type="ECO:0000313" key="4">
    <source>
        <dbReference type="Proteomes" id="UP000239560"/>
    </source>
</evidence>
<dbReference type="EMBL" id="LCTV02000017">
    <property type="protein sequence ID" value="PRQ69963.1"/>
    <property type="molecule type" value="Genomic_DNA"/>
</dbReference>
<feature type="compositionally biased region" description="Polar residues" evidence="1">
    <location>
        <begin position="131"/>
        <end position="144"/>
    </location>
</feature>
<reference evidence="3 4" key="1">
    <citation type="journal article" date="2018" name="Elife">
        <title>Functional genomics of lipid metabolism in the oleaginous yeast Rhodosporidium toruloides.</title>
        <authorList>
            <person name="Coradetti S.T."/>
            <person name="Pinel D."/>
            <person name="Geiselman G."/>
            <person name="Ito M."/>
            <person name="Mondo S."/>
            <person name="Reilly M.C."/>
            <person name="Cheng Y.F."/>
            <person name="Bauer S."/>
            <person name="Grigoriev I."/>
            <person name="Gladden J.M."/>
            <person name="Simmons B.A."/>
            <person name="Brem R."/>
            <person name="Arkin A.P."/>
            <person name="Skerker J.M."/>
        </authorList>
    </citation>
    <scope>NUCLEOTIDE SEQUENCE [LARGE SCALE GENOMIC DNA]</scope>
    <source>
        <strain evidence="3 4">NBRC 0880</strain>
    </source>
</reference>
<keyword evidence="2" id="KW-1133">Transmembrane helix</keyword>
<evidence type="ECO:0000256" key="2">
    <source>
        <dbReference type="SAM" id="Phobius"/>
    </source>
</evidence>
<feature type="transmembrane region" description="Helical" evidence="2">
    <location>
        <begin position="94"/>
        <end position="112"/>
    </location>
</feature>
<evidence type="ECO:0000256" key="1">
    <source>
        <dbReference type="SAM" id="MobiDB-lite"/>
    </source>
</evidence>
<sequence length="269" mass="29392">MRMGETFSTRRMLDYLLAGTWLFLADSLFCAGVLVYELVYKRRNELAKSSLVQQFTALALKTSLVIVIFVLIGAIAITHAFVYGSLVSGQVSLAMGNLFSFASCCCVAICAFPSPPCPSSSRSANASQLSQHSSNAPRSATNTPKAPRAMRPATLAHQPPTPTHPCPLIDLSRLHSAASILGRRASRSCRTGVRRRSGARRRRVGALLRYETRPARSRSTYGCLDESPQWTTWSSNRRSGSSNPVDPGTSFVRRARVLCGAVEQVRRRA</sequence>
<keyword evidence="2" id="KW-0472">Membrane</keyword>
<dbReference type="AlphaFoldDB" id="A0A2S9ZW64"/>
<dbReference type="OrthoDB" id="10425213at2759"/>
<name>A0A2S9ZW64_RHOTO</name>